<dbReference type="Proteomes" id="UP001234989">
    <property type="component" value="Chromosome 10"/>
</dbReference>
<dbReference type="EMBL" id="CP133621">
    <property type="protein sequence ID" value="WMV49249.1"/>
    <property type="molecule type" value="Genomic_DNA"/>
</dbReference>
<evidence type="ECO:0000313" key="1">
    <source>
        <dbReference type="EMBL" id="WMV49249.1"/>
    </source>
</evidence>
<evidence type="ECO:0000313" key="2">
    <source>
        <dbReference type="Proteomes" id="UP001234989"/>
    </source>
</evidence>
<accession>A0AAF0ZUB6</accession>
<name>A0AAF0ZUB6_SOLVR</name>
<dbReference type="PANTHER" id="PTHR11439">
    <property type="entry name" value="GAG-POL-RELATED RETROTRANSPOSON"/>
    <property type="match status" value="1"/>
</dbReference>
<keyword evidence="2" id="KW-1185">Reference proteome</keyword>
<proteinExistence type="predicted"/>
<dbReference type="CDD" id="cd09272">
    <property type="entry name" value="RNase_HI_RT_Ty1"/>
    <property type="match status" value="1"/>
</dbReference>
<protein>
    <submittedName>
        <fullName evidence="1">Uncharacterized protein</fullName>
    </submittedName>
</protein>
<dbReference type="AlphaFoldDB" id="A0AAF0ZUB6"/>
<gene>
    <name evidence="1" type="ORF">MTR67_042634</name>
</gene>
<dbReference type="PANTHER" id="PTHR11439:SF475">
    <property type="entry name" value="CYSTEINE-RICH RLK (RECEPTOR-LIKE PROTEIN KINASE) 8"/>
    <property type="match status" value="1"/>
</dbReference>
<organism evidence="1 2">
    <name type="scientific">Solanum verrucosum</name>
    <dbReference type="NCBI Taxonomy" id="315347"/>
    <lineage>
        <taxon>Eukaryota</taxon>
        <taxon>Viridiplantae</taxon>
        <taxon>Streptophyta</taxon>
        <taxon>Embryophyta</taxon>
        <taxon>Tracheophyta</taxon>
        <taxon>Spermatophyta</taxon>
        <taxon>Magnoliopsida</taxon>
        <taxon>eudicotyledons</taxon>
        <taxon>Gunneridae</taxon>
        <taxon>Pentapetalae</taxon>
        <taxon>asterids</taxon>
        <taxon>lamiids</taxon>
        <taxon>Solanales</taxon>
        <taxon>Solanaceae</taxon>
        <taxon>Solanoideae</taxon>
        <taxon>Solaneae</taxon>
        <taxon>Solanum</taxon>
    </lineage>
</organism>
<sequence length="145" mass="16276">MRGAPCKIMRYCGADYVGDHDTQRSTTGYVFNLGSTVLSWCSKRQPIVSLSTTKAEYRAGTMAAQERTWLKQLMKDLHEPSKDIRISLACCASYLPTNMLQLYQCWRAAPLRAPEKGVRMFGLGASRLSECLRKVAECWPLAPHA</sequence>
<reference evidence="1" key="1">
    <citation type="submission" date="2023-08" db="EMBL/GenBank/DDBJ databases">
        <title>A de novo genome assembly of Solanum verrucosum Schlechtendal, a Mexican diploid species geographically isolated from the other diploid A-genome species in potato relatives.</title>
        <authorList>
            <person name="Hosaka K."/>
        </authorList>
    </citation>
    <scope>NUCLEOTIDE SEQUENCE</scope>
    <source>
        <tissue evidence="1">Young leaves</tissue>
    </source>
</reference>